<organism evidence="1 2">
    <name type="scientific">Paenibacillus phyllosphaerae</name>
    <dbReference type="NCBI Taxonomy" id="274593"/>
    <lineage>
        <taxon>Bacteria</taxon>
        <taxon>Bacillati</taxon>
        <taxon>Bacillota</taxon>
        <taxon>Bacilli</taxon>
        <taxon>Bacillales</taxon>
        <taxon>Paenibacillaceae</taxon>
        <taxon>Paenibacillus</taxon>
    </lineage>
</organism>
<gene>
    <name evidence="1" type="ORF">FHS18_001860</name>
</gene>
<reference evidence="1 2" key="1">
    <citation type="submission" date="2020-08" db="EMBL/GenBank/DDBJ databases">
        <title>Genomic Encyclopedia of Type Strains, Phase III (KMG-III): the genomes of soil and plant-associated and newly described type strains.</title>
        <authorList>
            <person name="Whitman W."/>
        </authorList>
    </citation>
    <scope>NUCLEOTIDE SEQUENCE [LARGE SCALE GENOMIC DNA]</scope>
    <source>
        <strain evidence="1 2">CECT 5862</strain>
    </source>
</reference>
<sequence>MKIIVNERELKEYMEGLARIVYPAFAGKETFTAVPAEQDQDELRRIIREELKAAFGAIDRGTSGDLQRMQQTLDRHSGKVTELMTPAGTVEGAIESVGGDHVRLRETGGTSVLVPLSQVVSFQLSGKQVER</sequence>
<proteinExistence type="predicted"/>
<name>A0A7W5FM80_9BACL</name>
<dbReference type="Proteomes" id="UP000570361">
    <property type="component" value="Unassembled WGS sequence"/>
</dbReference>
<evidence type="ECO:0000313" key="2">
    <source>
        <dbReference type="Proteomes" id="UP000570361"/>
    </source>
</evidence>
<accession>A0A7W5FM80</accession>
<keyword evidence="2" id="KW-1185">Reference proteome</keyword>
<dbReference type="RefSeq" id="WP_183599218.1">
    <property type="nucleotide sequence ID" value="NZ_JACHXK010000003.1"/>
</dbReference>
<dbReference type="AlphaFoldDB" id="A0A7W5FM80"/>
<evidence type="ECO:0000313" key="1">
    <source>
        <dbReference type="EMBL" id="MBB3109797.1"/>
    </source>
</evidence>
<comment type="caution">
    <text evidence="1">The sequence shown here is derived from an EMBL/GenBank/DDBJ whole genome shotgun (WGS) entry which is preliminary data.</text>
</comment>
<evidence type="ECO:0008006" key="3">
    <source>
        <dbReference type="Google" id="ProtNLM"/>
    </source>
</evidence>
<dbReference type="EMBL" id="JACHXK010000003">
    <property type="protein sequence ID" value="MBB3109797.1"/>
    <property type="molecule type" value="Genomic_DNA"/>
</dbReference>
<protein>
    <recommendedName>
        <fullName evidence="3">DUF2642 domain-containing protein</fullName>
    </recommendedName>
</protein>